<evidence type="ECO:0000313" key="5">
    <source>
        <dbReference type="Proteomes" id="UP000245634"/>
    </source>
</evidence>
<dbReference type="PANTHER" id="PTHR10204:SF34">
    <property type="entry name" value="NAD(P)H DEHYDROGENASE [QUINONE] 1 ISOFORM 1"/>
    <property type="match status" value="1"/>
</dbReference>
<accession>A0A316DAG0</accession>
<name>A0A316DAG0_9BACL</name>
<dbReference type="Pfam" id="PF02525">
    <property type="entry name" value="Flavodoxin_2"/>
    <property type="match status" value="1"/>
</dbReference>
<dbReference type="InterPro" id="IPR051545">
    <property type="entry name" value="NAD(P)H_dehydrogenase_qn"/>
</dbReference>
<comment type="similarity">
    <text evidence="1">Belongs to the NAD(P)H dehydrogenase (quinone) family.</text>
</comment>
<dbReference type="OrthoDB" id="9798454at2"/>
<evidence type="ECO:0000256" key="2">
    <source>
        <dbReference type="ARBA" id="ARBA00023002"/>
    </source>
</evidence>
<dbReference type="InterPro" id="IPR029039">
    <property type="entry name" value="Flavoprotein-like_sf"/>
</dbReference>
<comment type="caution">
    <text evidence="4">The sequence shown here is derived from an EMBL/GenBank/DDBJ whole genome shotgun (WGS) entry which is preliminary data.</text>
</comment>
<gene>
    <name evidence="4" type="ORF">C7459_109203</name>
</gene>
<sequence>MNALIIYAHPNPASFNAGIKETLVSELTTCGHDVHVRDLYELNFNPVLSSLDIVSMNNGQTPEDIAAEQREIEWADILFVVYPTWWISMPAILKGYIDRVFSHGFAFKYGENGAEGLLKGKLGFVVQTTGSPEQMLAAAHLVESMETAVQYGTLGFCGIQTLAHKIFFEVPASTDEQRAAMLNELKQLIAEKLPVNA</sequence>
<dbReference type="Gene3D" id="3.40.50.360">
    <property type="match status" value="1"/>
</dbReference>
<evidence type="ECO:0000259" key="3">
    <source>
        <dbReference type="Pfam" id="PF02525"/>
    </source>
</evidence>
<keyword evidence="2" id="KW-0560">Oxidoreductase</keyword>
<organism evidence="4 5">
    <name type="scientific">Tumebacillus permanentifrigoris</name>
    <dbReference type="NCBI Taxonomy" id="378543"/>
    <lineage>
        <taxon>Bacteria</taxon>
        <taxon>Bacillati</taxon>
        <taxon>Bacillota</taxon>
        <taxon>Bacilli</taxon>
        <taxon>Bacillales</taxon>
        <taxon>Alicyclobacillaceae</taxon>
        <taxon>Tumebacillus</taxon>
    </lineage>
</organism>
<dbReference type="GO" id="GO:0005829">
    <property type="term" value="C:cytosol"/>
    <property type="evidence" value="ECO:0007669"/>
    <property type="project" value="TreeGrafter"/>
</dbReference>
<dbReference type="InterPro" id="IPR003680">
    <property type="entry name" value="Flavodoxin_fold"/>
</dbReference>
<dbReference type="GO" id="GO:0003955">
    <property type="term" value="F:NAD(P)H dehydrogenase (quinone) activity"/>
    <property type="evidence" value="ECO:0007669"/>
    <property type="project" value="TreeGrafter"/>
</dbReference>
<reference evidence="4 5" key="1">
    <citation type="submission" date="2018-05" db="EMBL/GenBank/DDBJ databases">
        <title>Genomic Encyclopedia of Type Strains, Phase IV (KMG-IV): sequencing the most valuable type-strain genomes for metagenomic binning, comparative biology and taxonomic classification.</title>
        <authorList>
            <person name="Goeker M."/>
        </authorList>
    </citation>
    <scope>NUCLEOTIDE SEQUENCE [LARGE SCALE GENOMIC DNA]</scope>
    <source>
        <strain evidence="4 5">DSM 18773</strain>
    </source>
</reference>
<evidence type="ECO:0000313" key="4">
    <source>
        <dbReference type="EMBL" id="PWK12841.1"/>
    </source>
</evidence>
<dbReference type="EMBL" id="QGGL01000009">
    <property type="protein sequence ID" value="PWK12841.1"/>
    <property type="molecule type" value="Genomic_DNA"/>
</dbReference>
<dbReference type="Proteomes" id="UP000245634">
    <property type="component" value="Unassembled WGS sequence"/>
</dbReference>
<evidence type="ECO:0000256" key="1">
    <source>
        <dbReference type="ARBA" id="ARBA00006252"/>
    </source>
</evidence>
<dbReference type="PANTHER" id="PTHR10204">
    <property type="entry name" value="NAD P H OXIDOREDUCTASE-RELATED"/>
    <property type="match status" value="1"/>
</dbReference>
<dbReference type="RefSeq" id="WP_109689574.1">
    <property type="nucleotide sequence ID" value="NZ_QGGL01000009.1"/>
</dbReference>
<proteinExistence type="inferred from homology"/>
<dbReference type="AlphaFoldDB" id="A0A316DAG0"/>
<dbReference type="SUPFAM" id="SSF52218">
    <property type="entry name" value="Flavoproteins"/>
    <property type="match status" value="1"/>
</dbReference>
<feature type="domain" description="Flavodoxin-like fold" evidence="3">
    <location>
        <begin position="1"/>
        <end position="187"/>
    </location>
</feature>
<protein>
    <submittedName>
        <fullName evidence="4">NAD(P)H dehydrogenase (Quinone)</fullName>
    </submittedName>
</protein>
<keyword evidence="5" id="KW-1185">Reference proteome</keyword>